<protein>
    <submittedName>
        <fullName evidence="1">Uncharacterized protein</fullName>
    </submittedName>
</protein>
<dbReference type="Proteomes" id="UP000541969">
    <property type="component" value="Unassembled WGS sequence"/>
</dbReference>
<accession>A0A853CCX0</accession>
<organism evidence="1 2">
    <name type="scientific">Petropleomorpha daqingensis</name>
    <dbReference type="NCBI Taxonomy" id="2026353"/>
    <lineage>
        <taxon>Bacteria</taxon>
        <taxon>Bacillati</taxon>
        <taxon>Actinomycetota</taxon>
        <taxon>Actinomycetes</taxon>
        <taxon>Geodermatophilales</taxon>
        <taxon>Geodermatophilaceae</taxon>
        <taxon>Petropleomorpha</taxon>
    </lineage>
</organism>
<dbReference type="RefSeq" id="WP_179716576.1">
    <property type="nucleotide sequence ID" value="NZ_JACBZT010000001.1"/>
</dbReference>
<gene>
    <name evidence="1" type="ORF">GGQ55_002143</name>
</gene>
<comment type="caution">
    <text evidence="1">The sequence shown here is derived from an EMBL/GenBank/DDBJ whole genome shotgun (WGS) entry which is preliminary data.</text>
</comment>
<evidence type="ECO:0000313" key="1">
    <source>
        <dbReference type="EMBL" id="NYJ05865.1"/>
    </source>
</evidence>
<sequence length="49" mass="5366">MWMLWVLTAWLVVATVAGVVLGRGVRLADRRERDAVLTTADLPNFVAVG</sequence>
<keyword evidence="2" id="KW-1185">Reference proteome</keyword>
<evidence type="ECO:0000313" key="2">
    <source>
        <dbReference type="Proteomes" id="UP000541969"/>
    </source>
</evidence>
<reference evidence="1 2" key="1">
    <citation type="submission" date="2020-07" db="EMBL/GenBank/DDBJ databases">
        <title>Sequencing the genomes of 1000 actinobacteria strains.</title>
        <authorList>
            <person name="Klenk H.-P."/>
        </authorList>
    </citation>
    <scope>NUCLEOTIDE SEQUENCE [LARGE SCALE GENOMIC DNA]</scope>
    <source>
        <strain evidence="1 2">DSM 104001</strain>
    </source>
</reference>
<proteinExistence type="predicted"/>
<name>A0A853CCX0_9ACTN</name>
<dbReference type="AlphaFoldDB" id="A0A853CCX0"/>
<dbReference type="EMBL" id="JACBZT010000001">
    <property type="protein sequence ID" value="NYJ05865.1"/>
    <property type="molecule type" value="Genomic_DNA"/>
</dbReference>